<sequence length="230" mass="25741">MMKNAPLKMLPVLLLLLSLAACERQKTDSSHETDGDTEFTEPERTKIVSNDTEEEKGGSAGEDGSASNDGFFHLPEINSQRVLDDLRKEDERLNAQLRRLQALSSGQVVPDFDEALDLAYVSVFANVFIVRREEDGRTKVIRNIQGRLPDDAILYLPNGTSSGSYLVGVLIPRGGYDIYEDRLEKRFCVRLTDDEKFIQEKDGNGMDITEVEQRVKGTYTGDEPLLPLGK</sequence>
<feature type="signal peptide" evidence="2">
    <location>
        <begin position="1"/>
        <end position="23"/>
    </location>
</feature>
<accession>A0AAT9FHP7</accession>
<protein>
    <recommendedName>
        <fullName evidence="4">Lipoprotein</fullName>
    </recommendedName>
</protein>
<keyword evidence="2" id="KW-0732">Signal</keyword>
<evidence type="ECO:0008006" key="4">
    <source>
        <dbReference type="Google" id="ProtNLM"/>
    </source>
</evidence>
<evidence type="ECO:0000313" key="3">
    <source>
        <dbReference type="EMBL" id="BDS05526.1"/>
    </source>
</evidence>
<gene>
    <name evidence="3" type="ORF">NT6N_05660</name>
</gene>
<dbReference type="AlphaFoldDB" id="A0AAT9FHP7"/>
<evidence type="ECO:0000256" key="2">
    <source>
        <dbReference type="SAM" id="SignalP"/>
    </source>
</evidence>
<feature type="region of interest" description="Disordered" evidence="1">
    <location>
        <begin position="27"/>
        <end position="72"/>
    </location>
</feature>
<dbReference type="KEGG" id="osu:NT6N_05660"/>
<feature type="chain" id="PRO_5043759138" description="Lipoprotein" evidence="2">
    <location>
        <begin position="24"/>
        <end position="230"/>
    </location>
</feature>
<dbReference type="PROSITE" id="PS51257">
    <property type="entry name" value="PROKAR_LIPOPROTEIN"/>
    <property type="match status" value="1"/>
</dbReference>
<reference evidence="3" key="1">
    <citation type="submission" date="2024-07" db="EMBL/GenBank/DDBJ databases">
        <title>Complete genome sequence of Verrucomicrobiaceae bacterium NT6N.</title>
        <authorList>
            <person name="Huang C."/>
            <person name="Takami H."/>
            <person name="Hamasaki K."/>
        </authorList>
    </citation>
    <scope>NUCLEOTIDE SEQUENCE</scope>
    <source>
        <strain evidence="3">NT6N</strain>
    </source>
</reference>
<evidence type="ECO:0000256" key="1">
    <source>
        <dbReference type="SAM" id="MobiDB-lite"/>
    </source>
</evidence>
<organism evidence="3">
    <name type="scientific">Oceaniferula spumae</name>
    <dbReference type="NCBI Taxonomy" id="2979115"/>
    <lineage>
        <taxon>Bacteria</taxon>
        <taxon>Pseudomonadati</taxon>
        <taxon>Verrucomicrobiota</taxon>
        <taxon>Verrucomicrobiia</taxon>
        <taxon>Verrucomicrobiales</taxon>
        <taxon>Verrucomicrobiaceae</taxon>
        <taxon>Oceaniferula</taxon>
    </lineage>
</organism>
<proteinExistence type="predicted"/>
<name>A0AAT9FHP7_9BACT</name>
<dbReference type="EMBL" id="AP026866">
    <property type="protein sequence ID" value="BDS05526.1"/>
    <property type="molecule type" value="Genomic_DNA"/>
</dbReference>